<evidence type="ECO:0000256" key="3">
    <source>
        <dbReference type="ARBA" id="ARBA00023125"/>
    </source>
</evidence>
<dbReference type="GO" id="GO:0005634">
    <property type="term" value="C:nucleus"/>
    <property type="evidence" value="ECO:0007669"/>
    <property type="project" value="UniProtKB-SubCell"/>
</dbReference>
<dbReference type="PANTHER" id="PTHR31003">
    <property type="entry name" value="MYB FAMILY TRANSCRIPTION FACTOR"/>
    <property type="match status" value="1"/>
</dbReference>
<name>A0A8J5XQT2_9ROSI</name>
<keyword evidence="4" id="KW-0804">Transcription</keyword>
<dbReference type="InterPro" id="IPR058673">
    <property type="entry name" value="HHO5-like_N"/>
</dbReference>
<proteinExistence type="predicted"/>
<feature type="compositionally biased region" description="Basic and acidic residues" evidence="6">
    <location>
        <begin position="198"/>
        <end position="210"/>
    </location>
</feature>
<evidence type="ECO:0000259" key="7">
    <source>
        <dbReference type="PROSITE" id="PS51294"/>
    </source>
</evidence>
<comment type="subcellular location">
    <subcellularLocation>
        <location evidence="1">Nucleus</location>
    </subcellularLocation>
</comment>
<dbReference type="PANTHER" id="PTHR31003:SF16">
    <property type="entry name" value="TRANSCRIPTION FACTOR HHO2"/>
    <property type="match status" value="1"/>
</dbReference>
<evidence type="ECO:0000313" key="9">
    <source>
        <dbReference type="Proteomes" id="UP000701853"/>
    </source>
</evidence>
<keyword evidence="5" id="KW-0539">Nucleus</keyword>
<dbReference type="Gene3D" id="1.10.10.60">
    <property type="entry name" value="Homeodomain-like"/>
    <property type="match status" value="1"/>
</dbReference>
<feature type="region of interest" description="Disordered" evidence="6">
    <location>
        <begin position="379"/>
        <end position="424"/>
    </location>
</feature>
<dbReference type="EMBL" id="JAHUZN010000013">
    <property type="protein sequence ID" value="KAG8473298.1"/>
    <property type="molecule type" value="Genomic_DNA"/>
</dbReference>
<dbReference type="InterPro" id="IPR001005">
    <property type="entry name" value="SANT/Myb"/>
</dbReference>
<dbReference type="OrthoDB" id="1908613at2759"/>
<organism evidence="8 9">
    <name type="scientific">Gossypium anomalum</name>
    <dbReference type="NCBI Taxonomy" id="47600"/>
    <lineage>
        <taxon>Eukaryota</taxon>
        <taxon>Viridiplantae</taxon>
        <taxon>Streptophyta</taxon>
        <taxon>Embryophyta</taxon>
        <taxon>Tracheophyta</taxon>
        <taxon>Spermatophyta</taxon>
        <taxon>Magnoliopsida</taxon>
        <taxon>eudicotyledons</taxon>
        <taxon>Gunneridae</taxon>
        <taxon>Pentapetalae</taxon>
        <taxon>rosids</taxon>
        <taxon>malvids</taxon>
        <taxon>Malvales</taxon>
        <taxon>Malvaceae</taxon>
        <taxon>Malvoideae</taxon>
        <taxon>Gossypium</taxon>
    </lineage>
</organism>
<dbReference type="GO" id="GO:0003700">
    <property type="term" value="F:DNA-binding transcription factor activity"/>
    <property type="evidence" value="ECO:0007669"/>
    <property type="project" value="InterPro"/>
</dbReference>
<evidence type="ECO:0000256" key="1">
    <source>
        <dbReference type="ARBA" id="ARBA00004123"/>
    </source>
</evidence>
<dbReference type="GO" id="GO:0003677">
    <property type="term" value="F:DNA binding"/>
    <property type="evidence" value="ECO:0007669"/>
    <property type="project" value="UniProtKB-KW"/>
</dbReference>
<evidence type="ECO:0000256" key="6">
    <source>
        <dbReference type="SAM" id="MobiDB-lite"/>
    </source>
</evidence>
<dbReference type="SUPFAM" id="SSF46689">
    <property type="entry name" value="Homeodomain-like"/>
    <property type="match status" value="1"/>
</dbReference>
<dbReference type="InterPro" id="IPR044787">
    <property type="entry name" value="HHO5-like"/>
</dbReference>
<dbReference type="AlphaFoldDB" id="A0A8J5XQT2"/>
<dbReference type="FunFam" id="1.10.10.60:FF:000002">
    <property type="entry name" value="Myb family transcription factor"/>
    <property type="match status" value="1"/>
</dbReference>
<evidence type="ECO:0000256" key="4">
    <source>
        <dbReference type="ARBA" id="ARBA00023163"/>
    </source>
</evidence>
<keyword evidence="9" id="KW-1185">Reference proteome</keyword>
<comment type="caution">
    <text evidence="8">The sequence shown here is derived from an EMBL/GenBank/DDBJ whole genome shotgun (WGS) entry which is preliminary data.</text>
</comment>
<dbReference type="Pfam" id="PF00249">
    <property type="entry name" value="Myb_DNA-binding"/>
    <property type="match status" value="1"/>
</dbReference>
<keyword evidence="2" id="KW-0805">Transcription regulation</keyword>
<evidence type="ECO:0000256" key="2">
    <source>
        <dbReference type="ARBA" id="ARBA00023015"/>
    </source>
</evidence>
<protein>
    <recommendedName>
        <fullName evidence="7">HTH myb-type domain-containing protein</fullName>
    </recommendedName>
</protein>
<evidence type="ECO:0000313" key="8">
    <source>
        <dbReference type="EMBL" id="KAG8473298.1"/>
    </source>
</evidence>
<dbReference type="InterPro" id="IPR009057">
    <property type="entry name" value="Homeodomain-like_sf"/>
</dbReference>
<gene>
    <name evidence="8" type="ORF">CXB51_035418</name>
</gene>
<dbReference type="Proteomes" id="UP000701853">
    <property type="component" value="Chromosome 13"/>
</dbReference>
<dbReference type="InterPro" id="IPR017930">
    <property type="entry name" value="Myb_dom"/>
</dbReference>
<dbReference type="PROSITE" id="PS51294">
    <property type="entry name" value="HTH_MYB"/>
    <property type="match status" value="1"/>
</dbReference>
<dbReference type="Pfam" id="PF26575">
    <property type="entry name" value="HHO5_N"/>
    <property type="match status" value="1"/>
</dbReference>
<keyword evidence="3" id="KW-0238">DNA-binding</keyword>
<reference evidence="8 9" key="1">
    <citation type="journal article" date="2021" name="bioRxiv">
        <title>The Gossypium anomalum genome as a resource for cotton improvement and evolutionary analysis of hybrid incompatibility.</title>
        <authorList>
            <person name="Grover C.E."/>
            <person name="Yuan D."/>
            <person name="Arick M.A."/>
            <person name="Miller E.R."/>
            <person name="Hu G."/>
            <person name="Peterson D.G."/>
            <person name="Wendel J.F."/>
            <person name="Udall J.A."/>
        </authorList>
    </citation>
    <scope>NUCLEOTIDE SEQUENCE [LARGE SCALE GENOMIC DNA]</scope>
    <source>
        <strain evidence="8">JFW-Udall</strain>
        <tissue evidence="8">Leaf</tissue>
    </source>
</reference>
<feature type="compositionally biased region" description="Low complexity" evidence="6">
    <location>
        <begin position="405"/>
        <end position="416"/>
    </location>
</feature>
<feature type="compositionally biased region" description="Basic and acidic residues" evidence="6">
    <location>
        <begin position="391"/>
        <end position="403"/>
    </location>
</feature>
<feature type="compositionally biased region" description="Low complexity" evidence="6">
    <location>
        <begin position="218"/>
        <end position="232"/>
    </location>
</feature>
<evidence type="ECO:0000256" key="5">
    <source>
        <dbReference type="ARBA" id="ARBA00023242"/>
    </source>
</evidence>
<feature type="domain" description="HTH myb-type" evidence="7">
    <location>
        <begin position="255"/>
        <end position="314"/>
    </location>
</feature>
<dbReference type="InterPro" id="IPR006447">
    <property type="entry name" value="Myb_dom_plants"/>
</dbReference>
<dbReference type="NCBIfam" id="TIGR01557">
    <property type="entry name" value="myb_SHAQKYF"/>
    <property type="match status" value="1"/>
</dbReference>
<sequence>MILFILYILLKKNITTNSLDLASLILFGSHYALWFEANPFPSHIFISSTVSENLENFLAMIDMDYAQKMRKCHEYVEALEEERRKIQVFQRELPLCFELVTQAIESCKKEMYMQGQSECSEQTSSDSPVLEEFIPIKRSCNCSEEDDDDDDENVAAADKKKSDWLRSVQLWNPPSKEDVGKTGSGVQMKGNGGAFQPFHKEKGNVEKKSVEAVGKGNASATATTTTTSASTTESGSRGIAADDGKKGQQQQQPPQRKQRRCWSSELHKRFLHALQQLGGSHVATPKQIRELMKVDGLTNDEVKSHLQKYRLHTRRPSPSINSNGNNPQTPQFVVVGGIWVPPQEYASVATTAVVSGETSVIPSPNSGVYAPVAVPLPTLAKPSVQRPQRSQSEDRGSHSEGRVHSNSPSTSSSTHTTTDRFPAF</sequence>
<feature type="region of interest" description="Disordered" evidence="6">
    <location>
        <begin position="165"/>
        <end position="262"/>
    </location>
</feature>
<accession>A0A8J5XQT2</accession>